<dbReference type="STRING" id="1210086.GCA_001613105_06534"/>
<protein>
    <submittedName>
        <fullName evidence="3">CubicO group peptidase (Beta-lactamase class C family)</fullName>
    </submittedName>
</protein>
<proteinExistence type="predicted"/>
<dbReference type="Gene3D" id="2.60.120.260">
    <property type="entry name" value="Galactose-binding domain-like"/>
    <property type="match status" value="1"/>
</dbReference>
<name>A0A370HXS5_9NOCA</name>
<keyword evidence="4" id="KW-1185">Reference proteome</keyword>
<sequence>MTSQQVTVTTSGGRTLRELIPHTGPALRHGTPTQARLLAAYADRTPIDAAAGLRPGTGENGHPMYPGETVIAGRDGVIVEFAADGYALLYANHQGDPLPPDQRIATTVDTIYDLASLTKLFTATVVVQLLERGRLALADSVATYLPDFAAQGKSDITILQLLTHTSGLPPDPSPPLWTYATRGEMVAAILATAPQAPAATTYLYSDLNFLTLQLVSETITGTTLDVLVRDGITGPLGMADTMFNPRAALRPRIAAAEYQLQPDRGLVWGQVHDENAWALGGVAGHAGLFSTAYDLAIFTQTILNGGCYREHRILSRDSVLAMLTNYNQAFPGNDHGLGFELYQHWEAGALATPYTFAHTGFTGTSLVGDPTTGAFVVLLTNRVHPSRDWGSTNPARWAVAHDMARAVAVRPATDRRAWFGGMADRSGTALTLPIALPAAARLEFGLWYDTEPGSDFVFLEVSGDGGANWRQIPFRITGDRVDVTTPGRVSGYEGRQWLTASAELAGSSGSVLLRWRYLTDQLYHGRGVYLEAIRITAGHQPIFDTRIDSDAAKLVLDGFTETTN</sequence>
<accession>A0A370HXS5</accession>
<dbReference type="PANTHER" id="PTHR43283">
    <property type="entry name" value="BETA-LACTAMASE-RELATED"/>
    <property type="match status" value="1"/>
</dbReference>
<dbReference type="InterPro" id="IPR001466">
    <property type="entry name" value="Beta-lactam-related"/>
</dbReference>
<evidence type="ECO:0000256" key="1">
    <source>
        <dbReference type="ARBA" id="ARBA00022801"/>
    </source>
</evidence>
<evidence type="ECO:0000313" key="3">
    <source>
        <dbReference type="EMBL" id="RDI63313.1"/>
    </source>
</evidence>
<dbReference type="InterPro" id="IPR050789">
    <property type="entry name" value="Diverse_Enzym_Activities"/>
</dbReference>
<evidence type="ECO:0000313" key="4">
    <source>
        <dbReference type="Proteomes" id="UP000254869"/>
    </source>
</evidence>
<reference evidence="3 4" key="1">
    <citation type="submission" date="2018-07" db="EMBL/GenBank/DDBJ databases">
        <title>Genomic Encyclopedia of Type Strains, Phase IV (KMG-IV): sequencing the most valuable type-strain genomes for metagenomic binning, comparative biology and taxonomic classification.</title>
        <authorList>
            <person name="Goeker M."/>
        </authorList>
    </citation>
    <scope>NUCLEOTIDE SEQUENCE [LARGE SCALE GENOMIC DNA]</scope>
    <source>
        <strain evidence="3 4">DSM 44290</strain>
    </source>
</reference>
<dbReference type="SUPFAM" id="SSF56601">
    <property type="entry name" value="beta-lactamase/transpeptidase-like"/>
    <property type="match status" value="1"/>
</dbReference>
<dbReference type="RefSeq" id="WP_082876409.1">
    <property type="nucleotide sequence ID" value="NZ_QQBC01000010.1"/>
</dbReference>
<dbReference type="GO" id="GO:0016787">
    <property type="term" value="F:hydrolase activity"/>
    <property type="evidence" value="ECO:0007669"/>
    <property type="project" value="UniProtKB-KW"/>
</dbReference>
<comment type="caution">
    <text evidence="3">The sequence shown here is derived from an EMBL/GenBank/DDBJ whole genome shotgun (WGS) entry which is preliminary data.</text>
</comment>
<organism evidence="3 4">
    <name type="scientific">Nocardia pseudobrasiliensis</name>
    <dbReference type="NCBI Taxonomy" id="45979"/>
    <lineage>
        <taxon>Bacteria</taxon>
        <taxon>Bacillati</taxon>
        <taxon>Actinomycetota</taxon>
        <taxon>Actinomycetes</taxon>
        <taxon>Mycobacteriales</taxon>
        <taxon>Nocardiaceae</taxon>
        <taxon>Nocardia</taxon>
    </lineage>
</organism>
<dbReference type="Gene3D" id="3.40.710.10">
    <property type="entry name" value="DD-peptidase/beta-lactamase superfamily"/>
    <property type="match status" value="1"/>
</dbReference>
<evidence type="ECO:0000259" key="2">
    <source>
        <dbReference type="Pfam" id="PF00144"/>
    </source>
</evidence>
<dbReference type="Pfam" id="PF00144">
    <property type="entry name" value="Beta-lactamase"/>
    <property type="match status" value="1"/>
</dbReference>
<feature type="domain" description="Beta-lactamase-related" evidence="2">
    <location>
        <begin position="67"/>
        <end position="400"/>
    </location>
</feature>
<keyword evidence="1" id="KW-0378">Hydrolase</keyword>
<gene>
    <name evidence="3" type="ORF">DFR76_11010</name>
</gene>
<dbReference type="AlphaFoldDB" id="A0A370HXS5"/>
<dbReference type="InterPro" id="IPR012338">
    <property type="entry name" value="Beta-lactam/transpept-like"/>
</dbReference>
<dbReference type="Proteomes" id="UP000254869">
    <property type="component" value="Unassembled WGS sequence"/>
</dbReference>
<dbReference type="EMBL" id="QQBC01000010">
    <property type="protein sequence ID" value="RDI63313.1"/>
    <property type="molecule type" value="Genomic_DNA"/>
</dbReference>
<dbReference type="PANTHER" id="PTHR43283:SF11">
    <property type="entry name" value="BETA-LACTAMASE-RELATED DOMAIN-CONTAINING PROTEIN"/>
    <property type="match status" value="1"/>
</dbReference>